<dbReference type="Pfam" id="PF20720">
    <property type="entry name" value="nSTAND3"/>
    <property type="match status" value="1"/>
</dbReference>
<accession>A0A6J8EQX1</accession>
<sequence length="447" mass="52403">MLSCIALDLHDQPIKDWRRDDEKFIETEAAKQVETQLGKSNCVLVVGPSGIGKSSIVRHLALKLCDNNQYHIIPVIDHDDIHQFYNQKRKQLFVIDDLWGKKSININQYNYAINVKFLFAVDIDLYKDSTFNSLQSYVCDISNWPLNHQDKIEMNKNYISPESQTKLAQKLDNLLKSDEVYFPLLCKIAEEKTAEQIIMLFSNLDDFIKQEFLALKDTNNLYFCIITLCALLNNRFKEEILSDKYDSNVETEAFANICKEFNLGKHQESAKYKIKEHLENLEGTYLTKTANYYRFIHSKVYHIAVLVCGQACVQSFTKFVRSSCIAERFCFASVITENTGEFILIDKSEDKNYFDRLILDLEQGITYSTFHNSQLKYPSYREKFISYFRNRRPKVIEILNTCKRNSDTQSTQLNNNEYEDYIDFKQNHFSSHKVRKPLIESAWEGFR</sequence>
<gene>
    <name evidence="2" type="ORF">MCOR_55014</name>
</gene>
<evidence type="ECO:0000259" key="1">
    <source>
        <dbReference type="Pfam" id="PF20720"/>
    </source>
</evidence>
<name>A0A6J8EQX1_MYTCO</name>
<dbReference type="Proteomes" id="UP000507470">
    <property type="component" value="Unassembled WGS sequence"/>
</dbReference>
<dbReference type="OrthoDB" id="6122878at2759"/>
<organism evidence="2 3">
    <name type="scientific">Mytilus coruscus</name>
    <name type="common">Sea mussel</name>
    <dbReference type="NCBI Taxonomy" id="42192"/>
    <lineage>
        <taxon>Eukaryota</taxon>
        <taxon>Metazoa</taxon>
        <taxon>Spiralia</taxon>
        <taxon>Lophotrochozoa</taxon>
        <taxon>Mollusca</taxon>
        <taxon>Bivalvia</taxon>
        <taxon>Autobranchia</taxon>
        <taxon>Pteriomorphia</taxon>
        <taxon>Mytilida</taxon>
        <taxon>Mytiloidea</taxon>
        <taxon>Mytilidae</taxon>
        <taxon>Mytilinae</taxon>
        <taxon>Mytilus</taxon>
    </lineage>
</organism>
<evidence type="ECO:0000313" key="2">
    <source>
        <dbReference type="EMBL" id="CAC5423004.1"/>
    </source>
</evidence>
<reference evidence="2 3" key="1">
    <citation type="submission" date="2020-06" db="EMBL/GenBank/DDBJ databases">
        <authorList>
            <person name="Li R."/>
            <person name="Bekaert M."/>
        </authorList>
    </citation>
    <scope>NUCLEOTIDE SEQUENCE [LARGE SCALE GENOMIC DNA]</scope>
    <source>
        <strain evidence="3">wild</strain>
    </source>
</reference>
<dbReference type="AlphaFoldDB" id="A0A6J8EQX1"/>
<dbReference type="InterPro" id="IPR049050">
    <property type="entry name" value="nSTAND3"/>
</dbReference>
<evidence type="ECO:0000313" key="3">
    <source>
        <dbReference type="Proteomes" id="UP000507470"/>
    </source>
</evidence>
<proteinExistence type="predicted"/>
<keyword evidence="3" id="KW-1185">Reference proteome</keyword>
<dbReference type="SUPFAM" id="SSF52540">
    <property type="entry name" value="P-loop containing nucleoside triphosphate hydrolases"/>
    <property type="match status" value="1"/>
</dbReference>
<dbReference type="InterPro" id="IPR027417">
    <property type="entry name" value="P-loop_NTPase"/>
</dbReference>
<feature type="domain" description="Novel STAND NTPase 3" evidence="1">
    <location>
        <begin position="24"/>
        <end position="108"/>
    </location>
</feature>
<dbReference type="CDD" id="cd00267">
    <property type="entry name" value="ABC_ATPase"/>
    <property type="match status" value="1"/>
</dbReference>
<protein>
    <recommendedName>
        <fullName evidence="1">Novel STAND NTPase 3 domain-containing protein</fullName>
    </recommendedName>
</protein>
<dbReference type="Gene3D" id="3.40.50.300">
    <property type="entry name" value="P-loop containing nucleotide triphosphate hydrolases"/>
    <property type="match status" value="1"/>
</dbReference>
<dbReference type="EMBL" id="CACVKT020009705">
    <property type="protein sequence ID" value="CAC5423004.1"/>
    <property type="molecule type" value="Genomic_DNA"/>
</dbReference>